<evidence type="ECO:0000256" key="3">
    <source>
        <dbReference type="ARBA" id="ARBA00023235"/>
    </source>
</evidence>
<dbReference type="InterPro" id="IPR000297">
    <property type="entry name" value="PPIase_PpiC"/>
</dbReference>
<dbReference type="SUPFAM" id="SSF54534">
    <property type="entry name" value="FKBP-like"/>
    <property type="match status" value="1"/>
</dbReference>
<dbReference type="InterPro" id="IPR051370">
    <property type="entry name" value="PPIase_Pin1"/>
</dbReference>
<protein>
    <recommendedName>
        <fullName evidence="5">Peptidyl-prolyl cis-trans isomerase</fullName>
        <ecNumber evidence="5">5.2.1.8</ecNumber>
    </recommendedName>
</protein>
<evidence type="ECO:0000256" key="4">
    <source>
        <dbReference type="PROSITE-ProRule" id="PRU00278"/>
    </source>
</evidence>
<dbReference type="Proteomes" id="UP000235392">
    <property type="component" value="Unassembled WGS sequence"/>
</dbReference>
<comment type="caution">
    <text evidence="9">The sequence shown here is derived from an EMBL/GenBank/DDBJ whole genome shotgun (WGS) entry which is preliminary data.</text>
</comment>
<dbReference type="PROSITE" id="PS01159">
    <property type="entry name" value="WW_DOMAIN_1"/>
    <property type="match status" value="1"/>
</dbReference>
<keyword evidence="2 4" id="KW-0697">Rotamase</keyword>
<evidence type="ECO:0000259" key="6">
    <source>
        <dbReference type="PROSITE" id="PS50020"/>
    </source>
</evidence>
<dbReference type="PANTHER" id="PTHR10657:SF4">
    <property type="entry name" value="PEPTIDYL-PROLYL CIS-TRANS ISOMERASE-RELATED"/>
    <property type="match status" value="1"/>
</dbReference>
<name>A0A2N5VQT7_9BASI</name>
<accession>A0A2N5VQT7</accession>
<sequence>MATNEMLEPAADDWEIRFSRSRQRAYFYSNMLQKSRWDRPPELSAEDAEKLVGARWLHPAVTPQGLGGAGDSTDKLRASHLLVKHAGSRRPSSWKEENITRTKEEAMEILKGYQAKLGGITDKGELAAEFAELANSHSDCSSHANGGDLGFFGRGQMQKPFEDATYALDVLQLSDIVDTESGVHLILRTA</sequence>
<gene>
    <name evidence="9" type="ORF">PCASD_00172</name>
    <name evidence="8" type="ORF">PCASD_09286</name>
</gene>
<dbReference type="GO" id="GO:0005829">
    <property type="term" value="C:cytosol"/>
    <property type="evidence" value="ECO:0007669"/>
    <property type="project" value="TreeGrafter"/>
</dbReference>
<dbReference type="FunFam" id="3.10.50.40:FF:000026">
    <property type="entry name" value="Peptidyl-prolyl cis-trans isomerase"/>
    <property type="match status" value="1"/>
</dbReference>
<dbReference type="AlphaFoldDB" id="A0A2N5VQT7"/>
<evidence type="ECO:0000256" key="1">
    <source>
        <dbReference type="ARBA" id="ARBA00000971"/>
    </source>
</evidence>
<dbReference type="Pfam" id="PF00639">
    <property type="entry name" value="Rotamase"/>
    <property type="match status" value="1"/>
</dbReference>
<dbReference type="Gene3D" id="3.10.50.40">
    <property type="match status" value="1"/>
</dbReference>
<dbReference type="GO" id="GO:0003755">
    <property type="term" value="F:peptidyl-prolyl cis-trans isomerase activity"/>
    <property type="evidence" value="ECO:0007669"/>
    <property type="project" value="UniProtKB-UniRule"/>
</dbReference>
<dbReference type="GO" id="GO:0005634">
    <property type="term" value="C:nucleus"/>
    <property type="evidence" value="ECO:0007669"/>
    <property type="project" value="TreeGrafter"/>
</dbReference>
<dbReference type="GO" id="GO:0060261">
    <property type="term" value="P:positive regulation of transcription initiation by RNA polymerase II"/>
    <property type="evidence" value="ECO:0007669"/>
    <property type="project" value="UniProtKB-ARBA"/>
</dbReference>
<evidence type="ECO:0000259" key="7">
    <source>
        <dbReference type="PROSITE" id="PS50198"/>
    </source>
</evidence>
<feature type="domain" description="WW" evidence="6">
    <location>
        <begin position="8"/>
        <end position="42"/>
    </location>
</feature>
<keyword evidence="3 4" id="KW-0413">Isomerase</keyword>
<dbReference type="PROSITE" id="PS01096">
    <property type="entry name" value="PPIC_PPIASE_1"/>
    <property type="match status" value="1"/>
</dbReference>
<dbReference type="InterPro" id="IPR001202">
    <property type="entry name" value="WW_dom"/>
</dbReference>
<proteinExistence type="predicted"/>
<comment type="catalytic activity">
    <reaction evidence="1 5">
        <text>[protein]-peptidylproline (omega=180) = [protein]-peptidylproline (omega=0)</text>
        <dbReference type="Rhea" id="RHEA:16237"/>
        <dbReference type="Rhea" id="RHEA-COMP:10747"/>
        <dbReference type="Rhea" id="RHEA-COMP:10748"/>
        <dbReference type="ChEBI" id="CHEBI:83833"/>
        <dbReference type="ChEBI" id="CHEBI:83834"/>
        <dbReference type="EC" id="5.2.1.8"/>
    </reaction>
</comment>
<reference evidence="9 10" key="1">
    <citation type="submission" date="2017-11" db="EMBL/GenBank/DDBJ databases">
        <title>De novo assembly and phasing of dikaryotic genomes from two isolates of Puccinia coronata f. sp. avenae, the causal agent of oat crown rust.</title>
        <authorList>
            <person name="Miller M.E."/>
            <person name="Zhang Y."/>
            <person name="Omidvar V."/>
            <person name="Sperschneider J."/>
            <person name="Schwessinger B."/>
            <person name="Raley C."/>
            <person name="Palmer J.M."/>
            <person name="Garnica D."/>
            <person name="Upadhyaya N."/>
            <person name="Rathjen J."/>
            <person name="Taylor J.M."/>
            <person name="Park R.F."/>
            <person name="Dodds P.N."/>
            <person name="Hirsch C.D."/>
            <person name="Kianian S.F."/>
            <person name="Figueroa M."/>
        </authorList>
    </citation>
    <scope>NUCLEOTIDE SEQUENCE [LARGE SCALE GENOMIC DNA]</scope>
    <source>
        <strain evidence="9">12SD80</strain>
    </source>
</reference>
<dbReference type="InterPro" id="IPR046357">
    <property type="entry name" value="PPIase_dom_sf"/>
</dbReference>
<organism evidence="9 10">
    <name type="scientific">Puccinia coronata f. sp. avenae</name>
    <dbReference type="NCBI Taxonomy" id="200324"/>
    <lineage>
        <taxon>Eukaryota</taxon>
        <taxon>Fungi</taxon>
        <taxon>Dikarya</taxon>
        <taxon>Basidiomycota</taxon>
        <taxon>Pucciniomycotina</taxon>
        <taxon>Pucciniomycetes</taxon>
        <taxon>Pucciniales</taxon>
        <taxon>Pucciniaceae</taxon>
        <taxon>Puccinia</taxon>
    </lineage>
</organism>
<dbReference type="PANTHER" id="PTHR10657">
    <property type="entry name" value="PEPTIDYL-PROLYL CIS-TRANS ISOMERASE"/>
    <property type="match status" value="1"/>
</dbReference>
<dbReference type="PROSITE" id="PS50020">
    <property type="entry name" value="WW_DOMAIN_2"/>
    <property type="match status" value="1"/>
</dbReference>
<dbReference type="InterPro" id="IPR023058">
    <property type="entry name" value="PPIase_PpiC_CS"/>
</dbReference>
<evidence type="ECO:0000256" key="2">
    <source>
        <dbReference type="ARBA" id="ARBA00023110"/>
    </source>
</evidence>
<dbReference type="Gene3D" id="2.20.70.10">
    <property type="match status" value="1"/>
</dbReference>
<feature type="domain" description="PpiC" evidence="7">
    <location>
        <begin position="73"/>
        <end position="190"/>
    </location>
</feature>
<dbReference type="EMBL" id="PGCI01000001">
    <property type="protein sequence ID" value="PLW52342.1"/>
    <property type="molecule type" value="Genomic_DNA"/>
</dbReference>
<evidence type="ECO:0000313" key="9">
    <source>
        <dbReference type="EMBL" id="PLW52342.1"/>
    </source>
</evidence>
<dbReference type="EMBL" id="PGCI01000612">
    <property type="protein sequence ID" value="PLW24291.1"/>
    <property type="molecule type" value="Genomic_DNA"/>
</dbReference>
<dbReference type="EC" id="5.2.1.8" evidence="5"/>
<dbReference type="PROSITE" id="PS50198">
    <property type="entry name" value="PPIC_PPIASE_2"/>
    <property type="match status" value="1"/>
</dbReference>
<evidence type="ECO:0000256" key="5">
    <source>
        <dbReference type="RuleBase" id="RU363014"/>
    </source>
</evidence>
<evidence type="ECO:0000313" key="8">
    <source>
        <dbReference type="EMBL" id="PLW24291.1"/>
    </source>
</evidence>
<evidence type="ECO:0000313" key="10">
    <source>
        <dbReference type="Proteomes" id="UP000235392"/>
    </source>
</evidence>